<gene>
    <name evidence="2" type="ORF">UFOPK3772_01275</name>
</gene>
<evidence type="ECO:0000256" key="1">
    <source>
        <dbReference type="SAM" id="MobiDB-lite"/>
    </source>
</evidence>
<organism evidence="2">
    <name type="scientific">freshwater metagenome</name>
    <dbReference type="NCBI Taxonomy" id="449393"/>
    <lineage>
        <taxon>unclassified sequences</taxon>
        <taxon>metagenomes</taxon>
        <taxon>ecological metagenomes</taxon>
    </lineage>
</organism>
<sequence length="81" mass="8971">MNMRFSARGGRGQQQARVGRPLPSHQVTSGFSYAQCRFTLDCSCGAHADTPYIDEALEWREMHEQLAPLSDQLGNSDQLGS</sequence>
<evidence type="ECO:0000313" key="2">
    <source>
        <dbReference type="EMBL" id="CAB4946685.1"/>
    </source>
</evidence>
<reference evidence="2" key="1">
    <citation type="submission" date="2020-05" db="EMBL/GenBank/DDBJ databases">
        <authorList>
            <person name="Chiriac C."/>
            <person name="Salcher M."/>
            <person name="Ghai R."/>
            <person name="Kavagutti S V."/>
        </authorList>
    </citation>
    <scope>NUCLEOTIDE SEQUENCE</scope>
</reference>
<dbReference type="EMBL" id="CAFBNE010000033">
    <property type="protein sequence ID" value="CAB4946685.1"/>
    <property type="molecule type" value="Genomic_DNA"/>
</dbReference>
<accession>A0A6J7JTS9</accession>
<dbReference type="AlphaFoldDB" id="A0A6J7JTS9"/>
<proteinExistence type="predicted"/>
<protein>
    <submittedName>
        <fullName evidence="2">Unannotated protein</fullName>
    </submittedName>
</protein>
<feature type="region of interest" description="Disordered" evidence="1">
    <location>
        <begin position="1"/>
        <end position="23"/>
    </location>
</feature>
<name>A0A6J7JTS9_9ZZZZ</name>